<protein>
    <submittedName>
        <fullName evidence="1">Bm1255</fullName>
    </submittedName>
</protein>
<name>A0A1I9G1G8_BRUMA</name>
<reference evidence="1" key="1">
    <citation type="journal article" date="2007" name="Science">
        <title>Draft genome of the filarial nematode parasite Brugia malayi.</title>
        <authorList>
            <person name="Ghedin E."/>
            <person name="Wang S."/>
            <person name="Spiro D."/>
            <person name="Caler E."/>
            <person name="Zhao Q."/>
            <person name="Crabtree J."/>
            <person name="Allen J.E."/>
            <person name="Delcher A.L."/>
            <person name="Guiliano D.B."/>
            <person name="Miranda-Saavedra D."/>
            <person name="Angiuoli S.V."/>
            <person name="Creasy T."/>
            <person name="Amedeo P."/>
            <person name="Haas B."/>
            <person name="El-Sayed N.M."/>
            <person name="Wortman J.R."/>
            <person name="Feldblyum T."/>
            <person name="Tallon L."/>
            <person name="Schatz M."/>
            <person name="Shumway M."/>
            <person name="Koo H."/>
            <person name="Salzberg S.L."/>
            <person name="Schobel S."/>
            <person name="Pertea M."/>
            <person name="Pop M."/>
            <person name="White O."/>
            <person name="Barton G.J."/>
            <person name="Carlow C.K."/>
            <person name="Crawford M.J."/>
            <person name="Daub J."/>
            <person name="Dimmic M.W."/>
            <person name="Estes C.F."/>
            <person name="Foster J.M."/>
            <person name="Ganatra M."/>
            <person name="Gregory W.F."/>
            <person name="Johnson N.M."/>
            <person name="Jin J."/>
            <person name="Komuniecki R."/>
            <person name="Korf I."/>
            <person name="Kumar S."/>
            <person name="Laney S."/>
            <person name="Li B.W."/>
            <person name="Li W."/>
            <person name="Lindblom T.H."/>
            <person name="Lustigman S."/>
            <person name="Ma D."/>
            <person name="Maina C.V."/>
            <person name="Martin D.M."/>
            <person name="McCarter J.P."/>
            <person name="McReynolds L."/>
            <person name="Mitreva M."/>
            <person name="Nutman T.B."/>
            <person name="Parkinson J."/>
            <person name="Peregrin-Alvarez J.M."/>
            <person name="Poole C."/>
            <person name="Ren Q."/>
            <person name="Saunders L."/>
            <person name="Sluder A.E."/>
            <person name="Smith K."/>
            <person name="Stanke M."/>
            <person name="Unnasch T.R."/>
            <person name="Ware J."/>
            <person name="Wei A.D."/>
            <person name="Weil G."/>
            <person name="Williams D.J."/>
            <person name="Zhang Y."/>
            <person name="Williams S.A."/>
            <person name="Fraser-Liggett C."/>
            <person name="Slatko B."/>
            <person name="Blaxter M.L."/>
            <person name="Scott A.L."/>
        </authorList>
    </citation>
    <scope>NUCLEOTIDE SEQUENCE</scope>
    <source>
        <strain evidence="1">FR3</strain>
    </source>
</reference>
<reference evidence="1" key="2">
    <citation type="submission" date="2012-12" db="EMBL/GenBank/DDBJ databases">
        <authorList>
            <consortium name="WormBase Consortium"/>
            <person name="Ghedin E."/>
            <person name="Paulini M."/>
        </authorList>
    </citation>
    <scope>NUCLEOTIDE SEQUENCE</scope>
    <source>
        <strain evidence="1">FR3</strain>
    </source>
</reference>
<proteinExistence type="predicted"/>
<accession>A0A1I9G1G8</accession>
<organism evidence="1">
    <name type="scientific">Brugia malayi</name>
    <name type="common">Filarial nematode worm</name>
    <dbReference type="NCBI Taxonomy" id="6279"/>
    <lineage>
        <taxon>Eukaryota</taxon>
        <taxon>Metazoa</taxon>
        <taxon>Ecdysozoa</taxon>
        <taxon>Nematoda</taxon>
        <taxon>Chromadorea</taxon>
        <taxon>Rhabditida</taxon>
        <taxon>Spirurina</taxon>
        <taxon>Spiruromorpha</taxon>
        <taxon>Filarioidea</taxon>
        <taxon>Onchocercidae</taxon>
        <taxon>Brugia</taxon>
    </lineage>
</organism>
<dbReference type="EMBL" id="LN856924">
    <property type="protein sequence ID" value="CDP94288.1"/>
    <property type="molecule type" value="Genomic_DNA"/>
</dbReference>
<evidence type="ECO:0000313" key="1">
    <source>
        <dbReference type="EMBL" id="CDP94288.1"/>
    </source>
</evidence>
<gene>
    <name evidence="1" type="primary">Bm1255</name>
    <name evidence="1" type="ORF">BM_Bm1255</name>
</gene>
<sequence>MYSPVDFSFHHQDSWDFDSKRQNQPILSERLFIVIN</sequence>
<dbReference type="AlphaFoldDB" id="A0A1I9G1G8"/>